<proteinExistence type="predicted"/>
<evidence type="ECO:0000313" key="2">
    <source>
        <dbReference type="EMBL" id="PYH90305.1"/>
    </source>
</evidence>
<keyword evidence="1" id="KW-1133">Transmembrane helix</keyword>
<dbReference type="VEuPathDB" id="FungiDB:BO71DRAFT_80383"/>
<accession>A0A319CYC1</accession>
<feature type="transmembrane region" description="Helical" evidence="1">
    <location>
        <begin position="94"/>
        <end position="119"/>
    </location>
</feature>
<evidence type="ECO:0000256" key="1">
    <source>
        <dbReference type="SAM" id="Phobius"/>
    </source>
</evidence>
<sequence>MAAFLALMSYLRAPYLGATGFFVIVMCSHIYHLFSLLLELACFIARSSSPYTWSDDHLAFFFFFSLAIILLAANRDQGPLPFFYLCELDWARRLVAFPIYPSNSCIFFLSLSLFLMGYIPWS</sequence>
<dbReference type="EMBL" id="KZ825988">
    <property type="protein sequence ID" value="PYH90305.1"/>
    <property type="molecule type" value="Genomic_DNA"/>
</dbReference>
<dbReference type="Proteomes" id="UP000247810">
    <property type="component" value="Unassembled WGS sequence"/>
</dbReference>
<name>A0A319CYC1_9EURO</name>
<organism evidence="2 3">
    <name type="scientific">Aspergillus ellipticus CBS 707.79</name>
    <dbReference type="NCBI Taxonomy" id="1448320"/>
    <lineage>
        <taxon>Eukaryota</taxon>
        <taxon>Fungi</taxon>
        <taxon>Dikarya</taxon>
        <taxon>Ascomycota</taxon>
        <taxon>Pezizomycotina</taxon>
        <taxon>Eurotiomycetes</taxon>
        <taxon>Eurotiomycetidae</taxon>
        <taxon>Eurotiales</taxon>
        <taxon>Aspergillaceae</taxon>
        <taxon>Aspergillus</taxon>
        <taxon>Aspergillus subgen. Circumdati</taxon>
    </lineage>
</organism>
<evidence type="ECO:0000313" key="3">
    <source>
        <dbReference type="Proteomes" id="UP000247810"/>
    </source>
</evidence>
<feature type="transmembrane region" description="Helical" evidence="1">
    <location>
        <begin position="20"/>
        <end position="45"/>
    </location>
</feature>
<keyword evidence="3" id="KW-1185">Reference proteome</keyword>
<dbReference type="AlphaFoldDB" id="A0A319CYC1"/>
<keyword evidence="1" id="KW-0812">Transmembrane</keyword>
<keyword evidence="1" id="KW-0472">Membrane</keyword>
<gene>
    <name evidence="2" type="ORF">BO71DRAFT_80383</name>
</gene>
<protein>
    <submittedName>
        <fullName evidence="2">Uncharacterized protein</fullName>
    </submittedName>
</protein>
<reference evidence="2 3" key="1">
    <citation type="submission" date="2018-02" db="EMBL/GenBank/DDBJ databases">
        <title>The genomes of Aspergillus section Nigri reveals drivers in fungal speciation.</title>
        <authorList>
            <consortium name="DOE Joint Genome Institute"/>
            <person name="Vesth T.C."/>
            <person name="Nybo J."/>
            <person name="Theobald S."/>
            <person name="Brandl J."/>
            <person name="Frisvad J.C."/>
            <person name="Nielsen K.F."/>
            <person name="Lyhne E.K."/>
            <person name="Kogle M.E."/>
            <person name="Kuo A."/>
            <person name="Riley R."/>
            <person name="Clum A."/>
            <person name="Nolan M."/>
            <person name="Lipzen A."/>
            <person name="Salamov A."/>
            <person name="Henrissat B."/>
            <person name="Wiebenga A."/>
            <person name="De vries R.P."/>
            <person name="Grigoriev I.V."/>
            <person name="Mortensen U.H."/>
            <person name="Andersen M.R."/>
            <person name="Baker S.E."/>
        </authorList>
    </citation>
    <scope>NUCLEOTIDE SEQUENCE [LARGE SCALE GENOMIC DNA]</scope>
    <source>
        <strain evidence="2 3">CBS 707.79</strain>
    </source>
</reference>
<feature type="transmembrane region" description="Helical" evidence="1">
    <location>
        <begin position="57"/>
        <end position="74"/>
    </location>
</feature>